<proteinExistence type="predicted"/>
<evidence type="ECO:0000313" key="2">
    <source>
        <dbReference type="EMBL" id="MBA2935239.1"/>
    </source>
</evidence>
<evidence type="ECO:0000313" key="3">
    <source>
        <dbReference type="Proteomes" id="UP000570166"/>
    </source>
</evidence>
<reference evidence="2 3" key="1">
    <citation type="submission" date="2020-07" db="EMBL/GenBank/DDBJ databases">
        <authorList>
            <person name="Sun Q."/>
        </authorList>
    </citation>
    <scope>NUCLEOTIDE SEQUENCE [LARGE SCALE GENOMIC DNA]</scope>
    <source>
        <strain evidence="2 3">CGMCC 1.13654</strain>
    </source>
</reference>
<name>A0A838L9K8_9SPHN</name>
<gene>
    <name evidence="2" type="ORF">HZF05_14215</name>
</gene>
<protein>
    <recommendedName>
        <fullName evidence="4">DUF2312 domain-containing protein</fullName>
    </recommendedName>
</protein>
<accession>A0A838L9K8</accession>
<keyword evidence="1" id="KW-0175">Coiled coil</keyword>
<feature type="coiled-coil region" evidence="1">
    <location>
        <begin position="5"/>
        <end position="32"/>
    </location>
</feature>
<dbReference type="Proteomes" id="UP000570166">
    <property type="component" value="Unassembled WGS sequence"/>
</dbReference>
<evidence type="ECO:0000256" key="1">
    <source>
        <dbReference type="SAM" id="Coils"/>
    </source>
</evidence>
<dbReference type="EMBL" id="JACEIB010000024">
    <property type="protein sequence ID" value="MBA2935239.1"/>
    <property type="molecule type" value="Genomic_DNA"/>
</dbReference>
<keyword evidence="3" id="KW-1185">Reference proteome</keyword>
<comment type="caution">
    <text evidence="2">The sequence shown here is derived from an EMBL/GenBank/DDBJ whole genome shotgun (WGS) entry which is preliminary data.</text>
</comment>
<sequence length="81" mass="9142">MDMPRMSERDRLAELEARHHKVTNELDQARRAVRDRYAAIVSEMSVEQLPEREFREIIGHVIRVSGSTALAALQALSAGKA</sequence>
<evidence type="ECO:0008006" key="4">
    <source>
        <dbReference type="Google" id="ProtNLM"/>
    </source>
</evidence>
<dbReference type="AlphaFoldDB" id="A0A838L9K8"/>
<organism evidence="2 3">
    <name type="scientific">Sphingomonas chungangi</name>
    <dbReference type="NCBI Taxonomy" id="2683589"/>
    <lineage>
        <taxon>Bacteria</taxon>
        <taxon>Pseudomonadati</taxon>
        <taxon>Pseudomonadota</taxon>
        <taxon>Alphaproteobacteria</taxon>
        <taxon>Sphingomonadales</taxon>
        <taxon>Sphingomonadaceae</taxon>
        <taxon>Sphingomonas</taxon>
    </lineage>
</organism>